<dbReference type="Gramene" id="TuG1812G0100003196.01.T01">
    <property type="protein sequence ID" value="TuG1812G0100003196.01.T01.cds458168"/>
    <property type="gene ID" value="TuG1812G0100003196.01"/>
</dbReference>
<name>A0A8R7K1N1_TRIUA</name>
<evidence type="ECO:0000313" key="2">
    <source>
        <dbReference type="EnsemblPlants" id="TuG1812G0100003196.01.T01.cds458168"/>
    </source>
</evidence>
<feature type="transmembrane region" description="Helical" evidence="1">
    <location>
        <begin position="58"/>
        <end position="74"/>
    </location>
</feature>
<evidence type="ECO:0000313" key="3">
    <source>
        <dbReference type="Proteomes" id="UP000015106"/>
    </source>
</evidence>
<reference evidence="2" key="2">
    <citation type="submission" date="2018-03" db="EMBL/GenBank/DDBJ databases">
        <title>The Triticum urartu genome reveals the dynamic nature of wheat genome evolution.</title>
        <authorList>
            <person name="Ling H."/>
            <person name="Ma B."/>
            <person name="Shi X."/>
            <person name="Liu H."/>
            <person name="Dong L."/>
            <person name="Sun H."/>
            <person name="Cao Y."/>
            <person name="Gao Q."/>
            <person name="Zheng S."/>
            <person name="Li Y."/>
            <person name="Yu Y."/>
            <person name="Du H."/>
            <person name="Qi M."/>
            <person name="Li Y."/>
            <person name="Yu H."/>
            <person name="Cui Y."/>
            <person name="Wang N."/>
            <person name="Chen C."/>
            <person name="Wu H."/>
            <person name="Zhao Y."/>
            <person name="Zhang J."/>
            <person name="Li Y."/>
            <person name="Zhou W."/>
            <person name="Zhang B."/>
            <person name="Hu W."/>
            <person name="Eijk M."/>
            <person name="Tang J."/>
            <person name="Witsenboer H."/>
            <person name="Zhao S."/>
            <person name="Li Z."/>
            <person name="Zhang A."/>
            <person name="Wang D."/>
            <person name="Liang C."/>
        </authorList>
    </citation>
    <scope>NUCLEOTIDE SEQUENCE [LARGE SCALE GENOMIC DNA]</scope>
    <source>
        <strain evidence="2">cv. G1812</strain>
    </source>
</reference>
<reference evidence="3" key="1">
    <citation type="journal article" date="2013" name="Nature">
        <title>Draft genome of the wheat A-genome progenitor Triticum urartu.</title>
        <authorList>
            <person name="Ling H.Q."/>
            <person name="Zhao S."/>
            <person name="Liu D."/>
            <person name="Wang J."/>
            <person name="Sun H."/>
            <person name="Zhang C."/>
            <person name="Fan H."/>
            <person name="Li D."/>
            <person name="Dong L."/>
            <person name="Tao Y."/>
            <person name="Gao C."/>
            <person name="Wu H."/>
            <person name="Li Y."/>
            <person name="Cui Y."/>
            <person name="Guo X."/>
            <person name="Zheng S."/>
            <person name="Wang B."/>
            <person name="Yu K."/>
            <person name="Liang Q."/>
            <person name="Yang W."/>
            <person name="Lou X."/>
            <person name="Chen J."/>
            <person name="Feng M."/>
            <person name="Jian J."/>
            <person name="Zhang X."/>
            <person name="Luo G."/>
            <person name="Jiang Y."/>
            <person name="Liu J."/>
            <person name="Wang Z."/>
            <person name="Sha Y."/>
            <person name="Zhang B."/>
            <person name="Wu H."/>
            <person name="Tang D."/>
            <person name="Shen Q."/>
            <person name="Xue P."/>
            <person name="Zou S."/>
            <person name="Wang X."/>
            <person name="Liu X."/>
            <person name="Wang F."/>
            <person name="Yang Y."/>
            <person name="An X."/>
            <person name="Dong Z."/>
            <person name="Zhang K."/>
            <person name="Zhang X."/>
            <person name="Luo M.C."/>
            <person name="Dvorak J."/>
            <person name="Tong Y."/>
            <person name="Wang J."/>
            <person name="Yang H."/>
            <person name="Li Z."/>
            <person name="Wang D."/>
            <person name="Zhang A."/>
            <person name="Wang J."/>
        </authorList>
    </citation>
    <scope>NUCLEOTIDE SEQUENCE</scope>
    <source>
        <strain evidence="3">cv. G1812</strain>
    </source>
</reference>
<keyword evidence="1" id="KW-0472">Membrane</keyword>
<protein>
    <recommendedName>
        <fullName evidence="4">Reverse transcriptase zinc-binding domain-containing protein</fullName>
    </recommendedName>
</protein>
<accession>A0A8R7K1N1</accession>
<dbReference type="Proteomes" id="UP000015106">
    <property type="component" value="Chromosome 1"/>
</dbReference>
<sequence length="138" mass="15933">MCPLCSILETGTHILFSCSAARALWSFIREALGSDWEAGDLAEFLQGRATQPGHKRRLFWCIFVALMWTLWTTLNKMVIEQIFPRRTSDSFFKFLTFLQYWHLLARHRVRDLLGVMLDVLVAAAQHLCAPWACFGVCH</sequence>
<proteinExistence type="predicted"/>
<keyword evidence="1" id="KW-0812">Transmembrane</keyword>
<keyword evidence="1" id="KW-1133">Transmembrane helix</keyword>
<evidence type="ECO:0000256" key="1">
    <source>
        <dbReference type="SAM" id="Phobius"/>
    </source>
</evidence>
<organism evidence="2 3">
    <name type="scientific">Triticum urartu</name>
    <name type="common">Red wild einkorn</name>
    <name type="synonym">Crithodium urartu</name>
    <dbReference type="NCBI Taxonomy" id="4572"/>
    <lineage>
        <taxon>Eukaryota</taxon>
        <taxon>Viridiplantae</taxon>
        <taxon>Streptophyta</taxon>
        <taxon>Embryophyta</taxon>
        <taxon>Tracheophyta</taxon>
        <taxon>Spermatophyta</taxon>
        <taxon>Magnoliopsida</taxon>
        <taxon>Liliopsida</taxon>
        <taxon>Poales</taxon>
        <taxon>Poaceae</taxon>
        <taxon>BOP clade</taxon>
        <taxon>Pooideae</taxon>
        <taxon>Triticodae</taxon>
        <taxon>Triticeae</taxon>
        <taxon>Triticinae</taxon>
        <taxon>Triticum</taxon>
    </lineage>
</organism>
<reference evidence="2" key="3">
    <citation type="submission" date="2022-06" db="UniProtKB">
        <authorList>
            <consortium name="EnsemblPlants"/>
        </authorList>
    </citation>
    <scope>IDENTIFICATION</scope>
</reference>
<dbReference type="AlphaFoldDB" id="A0A8R7K1N1"/>
<evidence type="ECO:0008006" key="4">
    <source>
        <dbReference type="Google" id="ProtNLM"/>
    </source>
</evidence>
<dbReference type="EnsemblPlants" id="TuG1812G0100003196.01.T01">
    <property type="protein sequence ID" value="TuG1812G0100003196.01.T01.cds458168"/>
    <property type="gene ID" value="TuG1812G0100003196.01"/>
</dbReference>
<keyword evidence="3" id="KW-1185">Reference proteome</keyword>